<keyword evidence="2" id="KW-0378">Hydrolase</keyword>
<dbReference type="GO" id="GO:0008422">
    <property type="term" value="F:beta-glucosidase activity"/>
    <property type="evidence" value="ECO:0007669"/>
    <property type="project" value="UniProtKB-ARBA"/>
</dbReference>
<protein>
    <submittedName>
        <fullName evidence="6">Uncharacterized protein</fullName>
    </submittedName>
</protein>
<dbReference type="PANTHER" id="PTHR10353:SF137">
    <property type="entry name" value="MYROSINASE 3-RELATED"/>
    <property type="match status" value="1"/>
</dbReference>
<dbReference type="InterPro" id="IPR033132">
    <property type="entry name" value="GH_1_N_CS"/>
</dbReference>
<keyword evidence="5" id="KW-0732">Signal</keyword>
<evidence type="ECO:0000256" key="5">
    <source>
        <dbReference type="SAM" id="SignalP"/>
    </source>
</evidence>
<keyword evidence="7" id="KW-1185">Reference proteome</keyword>
<dbReference type="SUPFAM" id="SSF51445">
    <property type="entry name" value="(Trans)glycosidases"/>
    <property type="match status" value="1"/>
</dbReference>
<dbReference type="GO" id="GO:0005975">
    <property type="term" value="P:carbohydrate metabolic process"/>
    <property type="evidence" value="ECO:0007669"/>
    <property type="project" value="InterPro"/>
</dbReference>
<proteinExistence type="inferred from homology"/>
<feature type="signal peptide" evidence="5">
    <location>
        <begin position="1"/>
        <end position="21"/>
    </location>
</feature>
<keyword evidence="3" id="KW-0326">Glycosidase</keyword>
<dbReference type="InterPro" id="IPR017853">
    <property type="entry name" value="GH"/>
</dbReference>
<feature type="chain" id="PRO_5043751361" evidence="5">
    <location>
        <begin position="22"/>
        <end position="432"/>
    </location>
</feature>
<evidence type="ECO:0000256" key="2">
    <source>
        <dbReference type="ARBA" id="ARBA00022801"/>
    </source>
</evidence>
<organism evidence="6 7">
    <name type="scientific">Linum tenue</name>
    <dbReference type="NCBI Taxonomy" id="586396"/>
    <lineage>
        <taxon>Eukaryota</taxon>
        <taxon>Viridiplantae</taxon>
        <taxon>Streptophyta</taxon>
        <taxon>Embryophyta</taxon>
        <taxon>Tracheophyta</taxon>
        <taxon>Spermatophyta</taxon>
        <taxon>Magnoliopsida</taxon>
        <taxon>eudicotyledons</taxon>
        <taxon>Gunneridae</taxon>
        <taxon>Pentapetalae</taxon>
        <taxon>rosids</taxon>
        <taxon>fabids</taxon>
        <taxon>Malpighiales</taxon>
        <taxon>Linaceae</taxon>
        <taxon>Linum</taxon>
    </lineage>
</organism>
<dbReference type="Gene3D" id="3.20.20.80">
    <property type="entry name" value="Glycosidases"/>
    <property type="match status" value="1"/>
</dbReference>
<evidence type="ECO:0000313" key="6">
    <source>
        <dbReference type="EMBL" id="CAI0419844.1"/>
    </source>
</evidence>
<evidence type="ECO:0000256" key="3">
    <source>
        <dbReference type="ARBA" id="ARBA00023295"/>
    </source>
</evidence>
<comment type="similarity">
    <text evidence="1 4">Belongs to the glycosyl hydrolase 1 family.</text>
</comment>
<name>A0AAV0KBX4_9ROSI</name>
<evidence type="ECO:0000256" key="4">
    <source>
        <dbReference type="RuleBase" id="RU003690"/>
    </source>
</evidence>
<dbReference type="PANTHER" id="PTHR10353">
    <property type="entry name" value="GLYCOSYL HYDROLASE"/>
    <property type="match status" value="1"/>
</dbReference>
<dbReference type="EMBL" id="CAMGYJ010000005">
    <property type="protein sequence ID" value="CAI0419844.1"/>
    <property type="molecule type" value="Genomic_DNA"/>
</dbReference>
<dbReference type="Proteomes" id="UP001154282">
    <property type="component" value="Unassembled WGS sequence"/>
</dbReference>
<dbReference type="InterPro" id="IPR001360">
    <property type="entry name" value="Glyco_hydro_1"/>
</dbReference>
<evidence type="ECO:0000313" key="7">
    <source>
        <dbReference type="Proteomes" id="UP001154282"/>
    </source>
</evidence>
<accession>A0AAV0KBX4</accession>
<dbReference type="FunFam" id="3.20.20.80:FF:000041">
    <property type="entry name" value="Beta-glucosidase 7"/>
    <property type="match status" value="1"/>
</dbReference>
<comment type="caution">
    <text evidence="6">The sequence shown here is derived from an EMBL/GenBank/DDBJ whole genome shotgun (WGS) entry which is preliminary data.</text>
</comment>
<dbReference type="AlphaFoldDB" id="A0AAV0KBX4"/>
<reference evidence="6" key="1">
    <citation type="submission" date="2022-08" db="EMBL/GenBank/DDBJ databases">
        <authorList>
            <person name="Gutierrez-Valencia J."/>
        </authorList>
    </citation>
    <scope>NUCLEOTIDE SEQUENCE</scope>
</reference>
<dbReference type="PROSITE" id="PS00653">
    <property type="entry name" value="GLYCOSYL_HYDROL_F1_2"/>
    <property type="match status" value="1"/>
</dbReference>
<dbReference type="Pfam" id="PF00232">
    <property type="entry name" value="Glyco_hydro_1"/>
    <property type="match status" value="1"/>
</dbReference>
<evidence type="ECO:0000256" key="1">
    <source>
        <dbReference type="ARBA" id="ARBA00010838"/>
    </source>
</evidence>
<gene>
    <name evidence="6" type="ORF">LITE_LOCUS18157</name>
</gene>
<sequence length="432" mass="48276">MECPSLAIFLLLLVLVAPINHHHPYFSIVVVSSPAADTDSLNRTSFPTGFVFGAASSAYQYEGAANVDGRGPSIWDTFTNKYPGRIDDGSNGDRGVDFYFRYKEDVKLVKDMNMDAFRISISWSRVLPAGRISGGVNEKGIMFYHRLIDELLSNGIEPFVTILHLDLPQALEEEYGGFLSPLIVDDYRGFAELCFREYGGKVKKWITINEPWTMSSYGYDEGIFAPGRCSQWVNPACEAGDSATEPYIVSHHALLSHASAVNLYRQKFQQWQNGEIGIALNCFWMVPYSDSIVDQAAARRAVDFMFGWSMEANVGERLPKFTKEQSSNLIGSYDFVGINYYTTFYAIHNSIGSKSGLRYKTDSLAEWRCKCQSLLKIVSLIIISRIKLFRFVVNQLSFPCILLINAAEKDGVPIGPQVSTIASCIINSLHNA</sequence>